<feature type="compositionally biased region" description="Low complexity" evidence="1">
    <location>
        <begin position="34"/>
        <end position="44"/>
    </location>
</feature>
<evidence type="ECO:0000313" key="2">
    <source>
        <dbReference type="EMBL" id="GAA0918307.1"/>
    </source>
</evidence>
<dbReference type="RefSeq" id="WP_343948990.1">
    <property type="nucleotide sequence ID" value="NZ_BAAAHQ010000006.1"/>
</dbReference>
<accession>A0ABN1NWX1</accession>
<name>A0ABN1NWX1_9ACTN</name>
<gene>
    <name evidence="2" type="ORF">GCM10009560_15120</name>
</gene>
<organism evidence="2 3">
    <name type="scientific">Nonomuraea longicatena</name>
    <dbReference type="NCBI Taxonomy" id="83682"/>
    <lineage>
        <taxon>Bacteria</taxon>
        <taxon>Bacillati</taxon>
        <taxon>Actinomycetota</taxon>
        <taxon>Actinomycetes</taxon>
        <taxon>Streptosporangiales</taxon>
        <taxon>Streptosporangiaceae</taxon>
        <taxon>Nonomuraea</taxon>
    </lineage>
</organism>
<feature type="region of interest" description="Disordered" evidence="1">
    <location>
        <begin position="1"/>
        <end position="56"/>
    </location>
</feature>
<comment type="caution">
    <text evidence="2">The sequence shown here is derived from an EMBL/GenBank/DDBJ whole genome shotgun (WGS) entry which is preliminary data.</text>
</comment>
<sequence>MRAMIGGEDGTALSARDAAQADESPGARGRLRPGRAGLRPAAGADRFRRVAGSVSR</sequence>
<dbReference type="Proteomes" id="UP001501578">
    <property type="component" value="Unassembled WGS sequence"/>
</dbReference>
<reference evidence="2 3" key="1">
    <citation type="journal article" date="2019" name="Int. J. Syst. Evol. Microbiol.">
        <title>The Global Catalogue of Microorganisms (GCM) 10K type strain sequencing project: providing services to taxonomists for standard genome sequencing and annotation.</title>
        <authorList>
            <consortium name="The Broad Institute Genomics Platform"/>
            <consortium name="The Broad Institute Genome Sequencing Center for Infectious Disease"/>
            <person name="Wu L."/>
            <person name="Ma J."/>
        </authorList>
    </citation>
    <scope>NUCLEOTIDE SEQUENCE [LARGE SCALE GENOMIC DNA]</scope>
    <source>
        <strain evidence="2 3">JCM 11136</strain>
    </source>
</reference>
<proteinExistence type="predicted"/>
<evidence type="ECO:0000313" key="3">
    <source>
        <dbReference type="Proteomes" id="UP001501578"/>
    </source>
</evidence>
<dbReference type="EMBL" id="BAAAHQ010000006">
    <property type="protein sequence ID" value="GAA0918307.1"/>
    <property type="molecule type" value="Genomic_DNA"/>
</dbReference>
<keyword evidence="3" id="KW-1185">Reference proteome</keyword>
<evidence type="ECO:0000256" key="1">
    <source>
        <dbReference type="SAM" id="MobiDB-lite"/>
    </source>
</evidence>
<protein>
    <submittedName>
        <fullName evidence="2">Uncharacterized protein</fullName>
    </submittedName>
</protein>